<evidence type="ECO:0000313" key="2">
    <source>
        <dbReference type="Proteomes" id="UP001165378"/>
    </source>
</evidence>
<protein>
    <submittedName>
        <fullName evidence="1">Uncharacterized protein</fullName>
    </submittedName>
</protein>
<accession>A0AA41Q8H2</accession>
<gene>
    <name evidence="1" type="ORF">LZ495_40100</name>
</gene>
<keyword evidence="2" id="KW-1185">Reference proteome</keyword>
<organism evidence="1 2">
    <name type="scientific">Yinghuangia soli</name>
    <dbReference type="NCBI Taxonomy" id="2908204"/>
    <lineage>
        <taxon>Bacteria</taxon>
        <taxon>Bacillati</taxon>
        <taxon>Actinomycetota</taxon>
        <taxon>Actinomycetes</taxon>
        <taxon>Kitasatosporales</taxon>
        <taxon>Streptomycetaceae</taxon>
        <taxon>Yinghuangia</taxon>
    </lineage>
</organism>
<dbReference type="EMBL" id="JAKFHA010000048">
    <property type="protein sequence ID" value="MCF2533393.1"/>
    <property type="molecule type" value="Genomic_DNA"/>
</dbReference>
<dbReference type="AlphaFoldDB" id="A0AA41Q8H2"/>
<name>A0AA41Q8H2_9ACTN</name>
<dbReference type="Proteomes" id="UP001165378">
    <property type="component" value="Unassembled WGS sequence"/>
</dbReference>
<sequence>MDIIPEVGVASVKLGDKRADVERRTGDPVHGPGRQRAVYRTTPSLVVHYHPDGTVELVELGYSGPGRGRGPQDEVWFDGVQLTYRFLDEVVAELHAKGYTSTESGIGHNFHAGFAVWSMGSLSAAELDPDNYTESEDDEDWRDVAEGVSVAPYSYFTGA</sequence>
<evidence type="ECO:0000313" key="1">
    <source>
        <dbReference type="EMBL" id="MCF2533393.1"/>
    </source>
</evidence>
<comment type="caution">
    <text evidence="1">The sequence shown here is derived from an EMBL/GenBank/DDBJ whole genome shotgun (WGS) entry which is preliminary data.</text>
</comment>
<reference evidence="1" key="1">
    <citation type="submission" date="2022-01" db="EMBL/GenBank/DDBJ databases">
        <title>Genome-Based Taxonomic Classification of the Phylum Actinobacteria.</title>
        <authorList>
            <person name="Gao Y."/>
        </authorList>
    </citation>
    <scope>NUCLEOTIDE SEQUENCE</scope>
    <source>
        <strain evidence="1">KLBMP 8922</strain>
    </source>
</reference>
<proteinExistence type="predicted"/>
<dbReference type="RefSeq" id="WP_235058168.1">
    <property type="nucleotide sequence ID" value="NZ_JAKFHA010000048.1"/>
</dbReference>